<gene>
    <name evidence="1" type="ORF">NQV15_03455</name>
</gene>
<name>A0ABY5M8C4_9ACTN</name>
<evidence type="ECO:0008006" key="3">
    <source>
        <dbReference type="Google" id="ProtNLM"/>
    </source>
</evidence>
<dbReference type="Gene3D" id="2.120.10.30">
    <property type="entry name" value="TolB, C-terminal domain"/>
    <property type="match status" value="1"/>
</dbReference>
<evidence type="ECO:0000313" key="2">
    <source>
        <dbReference type="Proteomes" id="UP001316184"/>
    </source>
</evidence>
<evidence type="ECO:0000313" key="1">
    <source>
        <dbReference type="EMBL" id="UUP14385.1"/>
    </source>
</evidence>
<dbReference type="InterPro" id="IPR011042">
    <property type="entry name" value="6-blade_b-propeller_TolB-like"/>
</dbReference>
<sequence>MIFGVICAVALTGAGACVVIAVQRAAARADAPPKVTVTPAEALEGEPRVVFRNTEIGSRYGLVSVVSLADPDGPRAFTDVACDRVYAAAGTTSCLRVKRGLATTFEAVQLDADWNQVESWGLPGVPSRTRVSADGTLVATTSFVTGHSYMQVGFSTATDIREVGGKDLGNLEEFTLVVNGRRVRPADRNIWGVTFARDDNTFYATVATGGTTYLARGDLSARTLTTLHAGAECPSLSPDGRRVAFKHDVGGSTPRWQVVVLDLASGAETTLDGETRSVDDQVEWLDDDSLLYGLPRDGEAGVSDIWQIKTTAGAAPSIFIEQAWSPSIVRS</sequence>
<dbReference type="EMBL" id="CP102173">
    <property type="protein sequence ID" value="UUP14385.1"/>
    <property type="molecule type" value="Genomic_DNA"/>
</dbReference>
<proteinExistence type="predicted"/>
<protein>
    <recommendedName>
        <fullName evidence="3">WD40-like Beta Propeller Repeat</fullName>
    </recommendedName>
</protein>
<dbReference type="SUPFAM" id="SSF82171">
    <property type="entry name" value="DPP6 N-terminal domain-like"/>
    <property type="match status" value="1"/>
</dbReference>
<accession>A0ABY5M8C4</accession>
<dbReference type="Proteomes" id="UP001316184">
    <property type="component" value="Chromosome"/>
</dbReference>
<dbReference type="RefSeq" id="WP_232398210.1">
    <property type="nucleotide sequence ID" value="NZ_CP102173.1"/>
</dbReference>
<organism evidence="1 2">
    <name type="scientific">Aeromicrobium wangtongii</name>
    <dbReference type="NCBI Taxonomy" id="2969247"/>
    <lineage>
        <taxon>Bacteria</taxon>
        <taxon>Bacillati</taxon>
        <taxon>Actinomycetota</taxon>
        <taxon>Actinomycetes</taxon>
        <taxon>Propionibacteriales</taxon>
        <taxon>Nocardioidaceae</taxon>
        <taxon>Aeromicrobium</taxon>
    </lineage>
</organism>
<keyword evidence="2" id="KW-1185">Reference proteome</keyword>
<reference evidence="1 2" key="1">
    <citation type="submission" date="2022-08" db="EMBL/GenBank/DDBJ databases">
        <title>novel species in genus Aeromicrobium.</title>
        <authorList>
            <person name="Ye L."/>
        </authorList>
    </citation>
    <scope>NUCLEOTIDE SEQUENCE [LARGE SCALE GENOMIC DNA]</scope>
    <source>
        <strain evidence="2">zg-Y1379</strain>
    </source>
</reference>